<dbReference type="CDD" id="cd14733">
    <property type="entry name" value="BACK"/>
    <property type="match status" value="1"/>
</dbReference>
<dbReference type="Gene3D" id="3.30.710.10">
    <property type="entry name" value="Potassium Channel Kv1.1, Chain A"/>
    <property type="match status" value="1"/>
</dbReference>
<dbReference type="Gene3D" id="2.60.210.10">
    <property type="entry name" value="Apoptosis, Tumor Necrosis Factor Receptor Associated Protein 2, Chain A"/>
    <property type="match status" value="1"/>
</dbReference>
<dbReference type="AlphaFoldDB" id="A0A9N9DQF9"/>
<dbReference type="Proteomes" id="UP000789831">
    <property type="component" value="Unassembled WGS sequence"/>
</dbReference>
<dbReference type="PANTHER" id="PTHR24413">
    <property type="entry name" value="SPECKLE-TYPE POZ PROTEIN"/>
    <property type="match status" value="1"/>
</dbReference>
<dbReference type="EMBL" id="CAJVPL010004135">
    <property type="protein sequence ID" value="CAG8643488.1"/>
    <property type="molecule type" value="Genomic_DNA"/>
</dbReference>
<evidence type="ECO:0000259" key="2">
    <source>
        <dbReference type="PROSITE" id="PS50097"/>
    </source>
</evidence>
<organism evidence="3 4">
    <name type="scientific">Ambispora gerdemannii</name>
    <dbReference type="NCBI Taxonomy" id="144530"/>
    <lineage>
        <taxon>Eukaryota</taxon>
        <taxon>Fungi</taxon>
        <taxon>Fungi incertae sedis</taxon>
        <taxon>Mucoromycota</taxon>
        <taxon>Glomeromycotina</taxon>
        <taxon>Glomeromycetes</taxon>
        <taxon>Archaeosporales</taxon>
        <taxon>Ambisporaceae</taxon>
        <taxon>Ambispora</taxon>
    </lineage>
</organism>
<sequence>MTAFKAKGTFEFLLANVSKMTRGVYSPPFGTHEDMFWQLEFTPSCKDDPEYCSVYLCAIANSEEKNSTEIWTRRNEISATLFLRVPASDPSTSLDNTLNIRKSLSLDDYSATFPLWGFDCFCKRSVLPDEIMLGVIFDKTEFTPWSMKTPFPTKPIPDPLIDAWSTTLNKQETVDVQFNVKGTLIYASSTILSKRSEYFQKVFQEKWSESQKKAPKQRQNSISGSLHSSSLNNNNNESTSTSLQSSKLPQAVSSPPNGYKFVVDVPDFDHATFLEMLRFLYTDQVLFDDKLESHKSALGNLLFPHLSQSESHDIKKLKKANSVKSQDLFAIADKYLIADLRQRAKVKIFKDLNEDNAAGLLFGAAWKWPDLKEHVMKYVVENFKSVRKTPAFKNAILNPSSHPHSGELFIEVLEILDP</sequence>
<dbReference type="OrthoDB" id="6359816at2759"/>
<feature type="region of interest" description="Disordered" evidence="1">
    <location>
        <begin position="210"/>
        <end position="253"/>
    </location>
</feature>
<keyword evidence="4" id="KW-1185">Reference proteome</keyword>
<proteinExistence type="predicted"/>
<dbReference type="InterPro" id="IPR011333">
    <property type="entry name" value="SKP1/BTB/POZ_sf"/>
</dbReference>
<feature type="domain" description="BTB" evidence="2">
    <location>
        <begin position="174"/>
        <end position="289"/>
    </location>
</feature>
<dbReference type="PROSITE" id="PS50097">
    <property type="entry name" value="BTB"/>
    <property type="match status" value="1"/>
</dbReference>
<evidence type="ECO:0000313" key="3">
    <source>
        <dbReference type="EMBL" id="CAG8643488.1"/>
    </source>
</evidence>
<dbReference type="CDD" id="cd18186">
    <property type="entry name" value="BTB_POZ_ZBTB_KLHL-like"/>
    <property type="match status" value="1"/>
</dbReference>
<dbReference type="SUPFAM" id="SSF54695">
    <property type="entry name" value="POZ domain"/>
    <property type="match status" value="1"/>
</dbReference>
<dbReference type="SMART" id="SM00225">
    <property type="entry name" value="BTB"/>
    <property type="match status" value="1"/>
</dbReference>
<gene>
    <name evidence="3" type="ORF">AGERDE_LOCUS11086</name>
</gene>
<name>A0A9N9DQF9_9GLOM</name>
<accession>A0A9N9DQF9</accession>
<protein>
    <submittedName>
        <fullName evidence="3">2239_t:CDS:1</fullName>
    </submittedName>
</protein>
<dbReference type="Pfam" id="PF00651">
    <property type="entry name" value="BTB"/>
    <property type="match status" value="1"/>
</dbReference>
<comment type="caution">
    <text evidence="3">The sequence shown here is derived from an EMBL/GenBank/DDBJ whole genome shotgun (WGS) entry which is preliminary data.</text>
</comment>
<evidence type="ECO:0000256" key="1">
    <source>
        <dbReference type="SAM" id="MobiDB-lite"/>
    </source>
</evidence>
<evidence type="ECO:0000313" key="4">
    <source>
        <dbReference type="Proteomes" id="UP000789831"/>
    </source>
</evidence>
<dbReference type="InterPro" id="IPR000210">
    <property type="entry name" value="BTB/POZ_dom"/>
</dbReference>
<dbReference type="SUPFAM" id="SSF49599">
    <property type="entry name" value="TRAF domain-like"/>
    <property type="match status" value="1"/>
</dbReference>
<dbReference type="InterPro" id="IPR008974">
    <property type="entry name" value="TRAF-like"/>
</dbReference>
<feature type="compositionally biased region" description="Low complexity" evidence="1">
    <location>
        <begin position="220"/>
        <end position="248"/>
    </location>
</feature>
<reference evidence="3" key="1">
    <citation type="submission" date="2021-06" db="EMBL/GenBank/DDBJ databases">
        <authorList>
            <person name="Kallberg Y."/>
            <person name="Tangrot J."/>
            <person name="Rosling A."/>
        </authorList>
    </citation>
    <scope>NUCLEOTIDE SEQUENCE</scope>
    <source>
        <strain evidence="3">MT106</strain>
    </source>
</reference>